<protein>
    <submittedName>
        <fullName evidence="1">Uncharacterized protein</fullName>
    </submittedName>
</protein>
<sequence>MPNTRWTGGIVPTVDDNLIEAWDAYDDSAGRVMPAASVAAARVMLAAAPSGAVSKARPAVFIIDDILYTADGSKAGDGSFNINPANSFSGVLYRHRDNTNGRGRSTSDHATYTWGDGIVTLPIKSLMEFSLDVCVSIAHEDYHSEEEKDKAVGSYFFGFKLDNRGIWQTEIQYNRTFMTHHMQWRLSVEAGSHRVAYTTAGSYGADPYWHYDGGVFPGTVFTVATLGATRVDL</sequence>
<accession>A0A8S5MWT9</accession>
<reference evidence="1" key="1">
    <citation type="journal article" date="2021" name="Proc. Natl. Acad. Sci. U.S.A.">
        <title>A Catalog of Tens of Thousands of Viruses from Human Metagenomes Reveals Hidden Associations with Chronic Diseases.</title>
        <authorList>
            <person name="Tisza M.J."/>
            <person name="Buck C.B."/>
        </authorList>
    </citation>
    <scope>NUCLEOTIDE SEQUENCE</scope>
    <source>
        <strain evidence="1">Ctio73</strain>
    </source>
</reference>
<evidence type="ECO:0000313" key="1">
    <source>
        <dbReference type="EMBL" id="DAD86877.1"/>
    </source>
</evidence>
<proteinExistence type="predicted"/>
<organism evidence="1">
    <name type="scientific">Siphoviridae sp. ctio73</name>
    <dbReference type="NCBI Taxonomy" id="2826435"/>
    <lineage>
        <taxon>Viruses</taxon>
        <taxon>Duplodnaviria</taxon>
        <taxon>Heunggongvirae</taxon>
        <taxon>Uroviricota</taxon>
        <taxon>Caudoviricetes</taxon>
    </lineage>
</organism>
<name>A0A8S5MWT9_9CAUD</name>
<dbReference type="EMBL" id="BK015009">
    <property type="protein sequence ID" value="DAD86877.1"/>
    <property type="molecule type" value="Genomic_DNA"/>
</dbReference>